<sequence length="560" mass="59890">MPLSSYVVTDDLTVLLGLSAAALFLLQNLYKPQPLIHPILLGRQSDVAPVRNPRESAVYRNYSTSAMGRLPLRPAAGIQTVLDLVRADVDSPRTLWSTKITNTQLLARVKACASGIDKLGKFQAGESKVLFLLNDGLDFLIADLAFAAKSITTMTISSPELLAKVLDNHPPSAIITDVVFLPHIVEQIYDIDQHHHTTVIVVGDPGSVGAKLAKEMDLLKFSDIEKEGASDPVDLSPPTDVNHVFTIAFSKTPSGTGFQAVQFTQQNLTAGVAATRSLLPVSSPFTPLDTIVSAFSLSTPYGRTIAYTAVYEGTCLATLNSAQIFTGNEGVRLDAPGALEDINSSSTFPIPSPTILFVKPEHVISLTSSILNASSSGSWLSGWGWRHKVAHAIEGFITKESLWDRFVFDAARVKVLGEGAGTLRALIATGGYTPAETLTPARIAFSIPYVNAVSSDLACGPLFASYPHDLQIHPSSEEGGEFENIAHVGAPTISLEVKLVSVDDVAIEEGKDPIGEVYVRGPPAGTLLGENNQKGENWLPTGYRGKVQPNGCFKVVPQNK</sequence>
<evidence type="ECO:0000313" key="1">
    <source>
        <dbReference type="EMBL" id="KAF9653146.1"/>
    </source>
</evidence>
<accession>A0ACB6ZVK5</accession>
<protein>
    <submittedName>
        <fullName evidence="1">Acetyl-CoA synthetase-like protein</fullName>
    </submittedName>
</protein>
<evidence type="ECO:0000313" key="2">
    <source>
        <dbReference type="Proteomes" id="UP000886501"/>
    </source>
</evidence>
<reference evidence="1" key="1">
    <citation type="submission" date="2019-10" db="EMBL/GenBank/DDBJ databases">
        <authorList>
            <consortium name="DOE Joint Genome Institute"/>
            <person name="Kuo A."/>
            <person name="Miyauchi S."/>
            <person name="Kiss E."/>
            <person name="Drula E."/>
            <person name="Kohler A."/>
            <person name="Sanchez-Garcia M."/>
            <person name="Andreopoulos B."/>
            <person name="Barry K.W."/>
            <person name="Bonito G."/>
            <person name="Buee M."/>
            <person name="Carver A."/>
            <person name="Chen C."/>
            <person name="Cichocki N."/>
            <person name="Clum A."/>
            <person name="Culley D."/>
            <person name="Crous P.W."/>
            <person name="Fauchery L."/>
            <person name="Girlanda M."/>
            <person name="Hayes R."/>
            <person name="Keri Z."/>
            <person name="Labutti K."/>
            <person name="Lipzen A."/>
            <person name="Lombard V."/>
            <person name="Magnuson J."/>
            <person name="Maillard F."/>
            <person name="Morin E."/>
            <person name="Murat C."/>
            <person name="Nolan M."/>
            <person name="Ohm R."/>
            <person name="Pangilinan J."/>
            <person name="Pereira M."/>
            <person name="Perotto S."/>
            <person name="Peter M."/>
            <person name="Riley R."/>
            <person name="Sitrit Y."/>
            <person name="Stielow B."/>
            <person name="Szollosi G."/>
            <person name="Zifcakova L."/>
            <person name="Stursova M."/>
            <person name="Spatafora J.W."/>
            <person name="Tedersoo L."/>
            <person name="Vaario L.-M."/>
            <person name="Yamada A."/>
            <person name="Yan M."/>
            <person name="Wang P."/>
            <person name="Xu J."/>
            <person name="Bruns T."/>
            <person name="Baldrian P."/>
            <person name="Vilgalys R."/>
            <person name="Henrissat B."/>
            <person name="Grigoriev I.V."/>
            <person name="Hibbett D."/>
            <person name="Nagy L.G."/>
            <person name="Martin F.M."/>
        </authorList>
    </citation>
    <scope>NUCLEOTIDE SEQUENCE</scope>
    <source>
        <strain evidence="1">P2</strain>
    </source>
</reference>
<keyword evidence="2" id="KW-1185">Reference proteome</keyword>
<reference evidence="1" key="2">
    <citation type="journal article" date="2020" name="Nat. Commun.">
        <title>Large-scale genome sequencing of mycorrhizal fungi provides insights into the early evolution of symbiotic traits.</title>
        <authorList>
            <person name="Miyauchi S."/>
            <person name="Kiss E."/>
            <person name="Kuo A."/>
            <person name="Drula E."/>
            <person name="Kohler A."/>
            <person name="Sanchez-Garcia M."/>
            <person name="Morin E."/>
            <person name="Andreopoulos B."/>
            <person name="Barry K.W."/>
            <person name="Bonito G."/>
            <person name="Buee M."/>
            <person name="Carver A."/>
            <person name="Chen C."/>
            <person name="Cichocki N."/>
            <person name="Clum A."/>
            <person name="Culley D."/>
            <person name="Crous P.W."/>
            <person name="Fauchery L."/>
            <person name="Girlanda M."/>
            <person name="Hayes R.D."/>
            <person name="Keri Z."/>
            <person name="LaButti K."/>
            <person name="Lipzen A."/>
            <person name="Lombard V."/>
            <person name="Magnuson J."/>
            <person name="Maillard F."/>
            <person name="Murat C."/>
            <person name="Nolan M."/>
            <person name="Ohm R.A."/>
            <person name="Pangilinan J."/>
            <person name="Pereira M.F."/>
            <person name="Perotto S."/>
            <person name="Peter M."/>
            <person name="Pfister S."/>
            <person name="Riley R."/>
            <person name="Sitrit Y."/>
            <person name="Stielow J.B."/>
            <person name="Szollosi G."/>
            <person name="Zifcakova L."/>
            <person name="Stursova M."/>
            <person name="Spatafora J.W."/>
            <person name="Tedersoo L."/>
            <person name="Vaario L.M."/>
            <person name="Yamada A."/>
            <person name="Yan M."/>
            <person name="Wang P."/>
            <person name="Xu J."/>
            <person name="Bruns T."/>
            <person name="Baldrian P."/>
            <person name="Vilgalys R."/>
            <person name="Dunand C."/>
            <person name="Henrissat B."/>
            <person name="Grigoriev I.V."/>
            <person name="Hibbett D."/>
            <person name="Nagy L.G."/>
            <person name="Martin F.M."/>
        </authorList>
    </citation>
    <scope>NUCLEOTIDE SEQUENCE</scope>
    <source>
        <strain evidence="1">P2</strain>
    </source>
</reference>
<dbReference type="EMBL" id="MU117965">
    <property type="protein sequence ID" value="KAF9653146.1"/>
    <property type="molecule type" value="Genomic_DNA"/>
</dbReference>
<name>A0ACB6ZVK5_THEGA</name>
<gene>
    <name evidence="1" type="ORF">BDM02DRAFT_2144504</name>
</gene>
<dbReference type="Proteomes" id="UP000886501">
    <property type="component" value="Unassembled WGS sequence"/>
</dbReference>
<comment type="caution">
    <text evidence="1">The sequence shown here is derived from an EMBL/GenBank/DDBJ whole genome shotgun (WGS) entry which is preliminary data.</text>
</comment>
<proteinExistence type="predicted"/>
<organism evidence="1 2">
    <name type="scientific">Thelephora ganbajun</name>
    <name type="common">Ganba fungus</name>
    <dbReference type="NCBI Taxonomy" id="370292"/>
    <lineage>
        <taxon>Eukaryota</taxon>
        <taxon>Fungi</taxon>
        <taxon>Dikarya</taxon>
        <taxon>Basidiomycota</taxon>
        <taxon>Agaricomycotina</taxon>
        <taxon>Agaricomycetes</taxon>
        <taxon>Thelephorales</taxon>
        <taxon>Thelephoraceae</taxon>
        <taxon>Thelephora</taxon>
    </lineage>
</organism>